<name>X0ZPC4_9ZZZZ</name>
<feature type="coiled-coil region" evidence="1">
    <location>
        <begin position="48"/>
        <end position="89"/>
    </location>
</feature>
<organism evidence="2">
    <name type="scientific">marine sediment metagenome</name>
    <dbReference type="NCBI Taxonomy" id="412755"/>
    <lineage>
        <taxon>unclassified sequences</taxon>
        <taxon>metagenomes</taxon>
        <taxon>ecological metagenomes</taxon>
    </lineage>
</organism>
<keyword evidence="1" id="KW-0175">Coiled coil</keyword>
<sequence length="216" mass="24596">EGTITPYPSQQPRKLAVLQTYEIHQKIQKFLENIKLDIPAGTPLDIPVEIHLGEKNNLLREKQRLEMELARLQGRMPAIEEQIMRIKKEIEEQVQSDQVSEELRTILALQVRYLEGVKRLVENGTMNTAGTADAEEKLARAKIELARRREQIGTSAGTNQLAKFSNEMAMLAIDMAETKAMLEIVSNQLNRTEQQLTASTILDPQVLRIRRAVRAF</sequence>
<proteinExistence type="predicted"/>
<dbReference type="AlphaFoldDB" id="X0ZPC4"/>
<protein>
    <submittedName>
        <fullName evidence="2">Uncharacterized protein</fullName>
    </submittedName>
</protein>
<comment type="caution">
    <text evidence="2">The sequence shown here is derived from an EMBL/GenBank/DDBJ whole genome shotgun (WGS) entry which is preliminary data.</text>
</comment>
<feature type="non-terminal residue" evidence="2">
    <location>
        <position position="216"/>
    </location>
</feature>
<gene>
    <name evidence="2" type="ORF">S01H1_80781</name>
</gene>
<reference evidence="2" key="1">
    <citation type="journal article" date="2014" name="Front. Microbiol.">
        <title>High frequency of phylogenetically diverse reductive dehalogenase-homologous genes in deep subseafloor sedimentary metagenomes.</title>
        <authorList>
            <person name="Kawai M."/>
            <person name="Futagami T."/>
            <person name="Toyoda A."/>
            <person name="Takaki Y."/>
            <person name="Nishi S."/>
            <person name="Hori S."/>
            <person name="Arai W."/>
            <person name="Tsubouchi T."/>
            <person name="Morono Y."/>
            <person name="Uchiyama I."/>
            <person name="Ito T."/>
            <person name="Fujiyama A."/>
            <person name="Inagaki F."/>
            <person name="Takami H."/>
        </authorList>
    </citation>
    <scope>NUCLEOTIDE SEQUENCE</scope>
    <source>
        <strain evidence="2">Expedition CK06-06</strain>
    </source>
</reference>
<evidence type="ECO:0000313" key="2">
    <source>
        <dbReference type="EMBL" id="GAG50036.1"/>
    </source>
</evidence>
<accession>X0ZPC4</accession>
<evidence type="ECO:0000256" key="1">
    <source>
        <dbReference type="SAM" id="Coils"/>
    </source>
</evidence>
<feature type="non-terminal residue" evidence="2">
    <location>
        <position position="1"/>
    </location>
</feature>
<dbReference type="EMBL" id="BARS01054583">
    <property type="protein sequence ID" value="GAG50036.1"/>
    <property type="molecule type" value="Genomic_DNA"/>
</dbReference>